<dbReference type="Proteomes" id="UP000602647">
    <property type="component" value="Unassembled WGS sequence"/>
</dbReference>
<organism evidence="1 2">
    <name type="scientific">Zhenpiania hominis</name>
    <dbReference type="NCBI Taxonomy" id="2763644"/>
    <lineage>
        <taxon>Bacteria</taxon>
        <taxon>Bacillati</taxon>
        <taxon>Bacillota</taxon>
        <taxon>Clostridia</taxon>
        <taxon>Peptostreptococcales</taxon>
        <taxon>Anaerovoracaceae</taxon>
        <taxon>Zhenpiania</taxon>
    </lineage>
</organism>
<dbReference type="RefSeq" id="WP_187302904.1">
    <property type="nucleotide sequence ID" value="NZ_JACRYT010000007.1"/>
</dbReference>
<comment type="caution">
    <text evidence="1">The sequence shown here is derived from an EMBL/GenBank/DDBJ whole genome shotgun (WGS) entry which is preliminary data.</text>
</comment>
<dbReference type="AlphaFoldDB" id="A0A923SVX9"/>
<name>A0A923SVX9_9FIRM</name>
<sequence>MMDYEVFREVVSERIKDFLPPIFSSYKVKINTVRKVNEEKEALIMMPEKSGELTAMPNIYLDEMYEEFQKVEDLDVVLRLMAAMVIHYTGRFKPSEVDLDFKQKKDAIVMNLINTEKNRALLEHVPHKDVLDLSIVYRIIMAREDNGMATVLITYEMLKDMGMSQEELEQIAYINTGKMFPVEIFKLSEFLYVMTNEAKVHGATTMMYKDAVKALAEKIGGDFYLIPSSIHEVMAIPEGTLDPKKLILMLEEGNRTCCAENEILSNTIYHYSVKKDCFSMAASYCTKEEMDI</sequence>
<protein>
    <submittedName>
        <fullName evidence="1">Uncharacterized protein</fullName>
    </submittedName>
</protein>
<dbReference type="EMBL" id="JACRYT010000007">
    <property type="protein sequence ID" value="MBC6679798.1"/>
    <property type="molecule type" value="Genomic_DNA"/>
</dbReference>
<reference evidence="1" key="1">
    <citation type="submission" date="2020-08" db="EMBL/GenBank/DDBJ databases">
        <title>Genome public.</title>
        <authorList>
            <person name="Liu C."/>
            <person name="Sun Q."/>
        </authorList>
    </citation>
    <scope>NUCLEOTIDE SEQUENCE</scope>
    <source>
        <strain evidence="1">BX12</strain>
    </source>
</reference>
<dbReference type="Pfam" id="PF18941">
    <property type="entry name" value="DUF5688"/>
    <property type="match status" value="1"/>
</dbReference>
<evidence type="ECO:0000313" key="2">
    <source>
        <dbReference type="Proteomes" id="UP000602647"/>
    </source>
</evidence>
<evidence type="ECO:0000313" key="1">
    <source>
        <dbReference type="EMBL" id="MBC6679798.1"/>
    </source>
</evidence>
<dbReference type="InterPro" id="IPR043743">
    <property type="entry name" value="DUF5688"/>
</dbReference>
<proteinExistence type="predicted"/>
<keyword evidence="2" id="KW-1185">Reference proteome</keyword>
<accession>A0A923SVX9</accession>
<gene>
    <name evidence="1" type="ORF">H9L42_08150</name>
</gene>